<dbReference type="OrthoDB" id="5585231at2759"/>
<dbReference type="GO" id="GO:0005085">
    <property type="term" value="F:guanyl-nucleotide exchange factor activity"/>
    <property type="evidence" value="ECO:0007669"/>
    <property type="project" value="InterPro"/>
</dbReference>
<feature type="compositionally biased region" description="Polar residues" evidence="1">
    <location>
        <begin position="278"/>
        <end position="303"/>
    </location>
</feature>
<dbReference type="PANTHER" id="PTHR13217:SF6">
    <property type="entry name" value="PLECKSTRIN HOMOLOGY DOMAIN-CONTAINING FAMILY G MEMBER 7"/>
    <property type="match status" value="1"/>
</dbReference>
<dbReference type="AlphaFoldDB" id="A0A8X6IHL3"/>
<evidence type="ECO:0000256" key="1">
    <source>
        <dbReference type="SAM" id="MobiDB-lite"/>
    </source>
</evidence>
<dbReference type="SUPFAM" id="SSF48065">
    <property type="entry name" value="DBL homology domain (DH-domain)"/>
    <property type="match status" value="1"/>
</dbReference>
<accession>A0A8X6IHL3</accession>
<evidence type="ECO:0000259" key="2">
    <source>
        <dbReference type="PROSITE" id="PS50010"/>
    </source>
</evidence>
<reference evidence="3" key="1">
    <citation type="submission" date="2020-08" db="EMBL/GenBank/DDBJ databases">
        <title>Multicomponent nature underlies the extraordinary mechanical properties of spider dragline silk.</title>
        <authorList>
            <person name="Kono N."/>
            <person name="Nakamura H."/>
            <person name="Mori M."/>
            <person name="Yoshida Y."/>
            <person name="Ohtoshi R."/>
            <person name="Malay A.D."/>
            <person name="Moran D.A.P."/>
            <person name="Tomita M."/>
            <person name="Numata K."/>
            <person name="Arakawa K."/>
        </authorList>
    </citation>
    <scope>NUCLEOTIDE SEQUENCE</scope>
</reference>
<dbReference type="EMBL" id="BMAW01090536">
    <property type="protein sequence ID" value="GFS45428.1"/>
    <property type="molecule type" value="Genomic_DNA"/>
</dbReference>
<feature type="compositionally biased region" description="Polar residues" evidence="1">
    <location>
        <begin position="247"/>
        <end position="265"/>
    </location>
</feature>
<evidence type="ECO:0000313" key="4">
    <source>
        <dbReference type="Proteomes" id="UP000887013"/>
    </source>
</evidence>
<protein>
    <recommendedName>
        <fullName evidence="2">DH domain-containing protein</fullName>
    </recommendedName>
</protein>
<dbReference type="GO" id="GO:0007266">
    <property type="term" value="P:Rho protein signal transduction"/>
    <property type="evidence" value="ECO:0007669"/>
    <property type="project" value="TreeGrafter"/>
</dbReference>
<evidence type="ECO:0000313" key="3">
    <source>
        <dbReference type="EMBL" id="GFS45428.1"/>
    </source>
</evidence>
<dbReference type="Proteomes" id="UP000887013">
    <property type="component" value="Unassembled WGS sequence"/>
</dbReference>
<feature type="domain" description="DH" evidence="2">
    <location>
        <begin position="344"/>
        <end position="452"/>
    </location>
</feature>
<feature type="compositionally biased region" description="Basic and acidic residues" evidence="1">
    <location>
        <begin position="306"/>
        <end position="315"/>
    </location>
</feature>
<proteinExistence type="predicted"/>
<dbReference type="PANTHER" id="PTHR13217">
    <property type="entry name" value="PLECKSTRIN HOMOLOGY DOMAIN-CONTAINING FAMILY G MEMBER 7"/>
    <property type="match status" value="1"/>
</dbReference>
<sequence length="452" mass="50675">MLGLREFCARIKQNSAQKTESKGLTVGKDKTGAYMTLPSPNVQNADDQDGPTNVFKKLSSVEDEESEVEDAAHAPPASVLHRRRALVPPKTLTDDYESATDEGDAHSPNETSPTTDDPSKKGRRNSIVVIPPMQICPGDLLVYSKVLSQRNTLLDYDGSTQSLSISEDTSRKGKNTWFLRIFDRAGRSKSESLCGLEEVLANLQPSVFFDEQLAKYKGMQWADFVSATEGLKQKEPKVLLRKHSKKQLSSQSGSRQSTLTRTFSRILTPASAEKDSNQENLVTSFTMAQTENKSEEQTTSPMHSNHVGEEGVKDSNDNSIAALDEIEHQIENLGTLTRSRNELKRREAMWDLFQSECMFLEDHLMVLKNAFMEPLKKIQVDGFAMFAEPEVLFGNLEELSYSEVSIKSFIDHSEKIKELLFGKVSFFFLCTRLSTYKLSLHSTANIFGEMLM</sequence>
<comment type="caution">
    <text evidence="3">The sequence shown here is derived from an EMBL/GenBank/DDBJ whole genome shotgun (WGS) entry which is preliminary data.</text>
</comment>
<organism evidence="3 4">
    <name type="scientific">Nephila pilipes</name>
    <name type="common">Giant wood spider</name>
    <name type="synonym">Nephila maculata</name>
    <dbReference type="NCBI Taxonomy" id="299642"/>
    <lineage>
        <taxon>Eukaryota</taxon>
        <taxon>Metazoa</taxon>
        <taxon>Ecdysozoa</taxon>
        <taxon>Arthropoda</taxon>
        <taxon>Chelicerata</taxon>
        <taxon>Arachnida</taxon>
        <taxon>Araneae</taxon>
        <taxon>Araneomorphae</taxon>
        <taxon>Entelegynae</taxon>
        <taxon>Araneoidea</taxon>
        <taxon>Nephilidae</taxon>
        <taxon>Nephila</taxon>
    </lineage>
</organism>
<keyword evidence="4" id="KW-1185">Reference proteome</keyword>
<feature type="region of interest" description="Disordered" evidence="1">
    <location>
        <begin position="13"/>
        <end position="124"/>
    </location>
</feature>
<name>A0A8X6IHL3_NEPPI</name>
<dbReference type="InterPro" id="IPR035899">
    <property type="entry name" value="DBL_dom_sf"/>
</dbReference>
<feature type="region of interest" description="Disordered" evidence="1">
    <location>
        <begin position="240"/>
        <end position="315"/>
    </location>
</feature>
<dbReference type="InterPro" id="IPR000219">
    <property type="entry name" value="DH_dom"/>
</dbReference>
<gene>
    <name evidence="3" type="primary">8231043</name>
    <name evidence="3" type="ORF">NPIL_539351</name>
</gene>
<dbReference type="PROSITE" id="PS50010">
    <property type="entry name" value="DH_2"/>
    <property type="match status" value="1"/>
</dbReference>
<dbReference type="Gene3D" id="1.20.900.10">
    <property type="entry name" value="Dbl homology (DH) domain"/>
    <property type="match status" value="1"/>
</dbReference>
<dbReference type="InterPro" id="IPR040181">
    <property type="entry name" value="PKHG5/7"/>
</dbReference>